<dbReference type="Proteomes" id="UP001175211">
    <property type="component" value="Unassembled WGS sequence"/>
</dbReference>
<gene>
    <name evidence="2" type="ORF">EV420DRAFT_1238572</name>
</gene>
<proteinExistence type="predicted"/>
<name>A0AA39JCY0_ARMTA</name>
<feature type="non-terminal residue" evidence="2">
    <location>
        <position position="84"/>
    </location>
</feature>
<comment type="caution">
    <text evidence="2">The sequence shown here is derived from an EMBL/GenBank/DDBJ whole genome shotgun (WGS) entry which is preliminary data.</text>
</comment>
<evidence type="ECO:0000313" key="2">
    <source>
        <dbReference type="EMBL" id="KAK0439737.1"/>
    </source>
</evidence>
<reference evidence="2" key="1">
    <citation type="submission" date="2023-06" db="EMBL/GenBank/DDBJ databases">
        <authorList>
            <consortium name="Lawrence Berkeley National Laboratory"/>
            <person name="Ahrendt S."/>
            <person name="Sahu N."/>
            <person name="Indic B."/>
            <person name="Wong-Bajracharya J."/>
            <person name="Merenyi Z."/>
            <person name="Ke H.-M."/>
            <person name="Monk M."/>
            <person name="Kocsube S."/>
            <person name="Drula E."/>
            <person name="Lipzen A."/>
            <person name="Balint B."/>
            <person name="Henrissat B."/>
            <person name="Andreopoulos B."/>
            <person name="Martin F.M."/>
            <person name="Harder C.B."/>
            <person name="Rigling D."/>
            <person name="Ford K.L."/>
            <person name="Foster G.D."/>
            <person name="Pangilinan J."/>
            <person name="Papanicolaou A."/>
            <person name="Barry K."/>
            <person name="LaButti K."/>
            <person name="Viragh M."/>
            <person name="Koriabine M."/>
            <person name="Yan M."/>
            <person name="Riley R."/>
            <person name="Champramary S."/>
            <person name="Plett K.L."/>
            <person name="Tsai I.J."/>
            <person name="Slot J."/>
            <person name="Sipos G."/>
            <person name="Plett J."/>
            <person name="Nagy L.G."/>
            <person name="Grigoriev I.V."/>
        </authorList>
    </citation>
    <scope>NUCLEOTIDE SEQUENCE</scope>
    <source>
        <strain evidence="2">CCBAS 213</strain>
    </source>
</reference>
<dbReference type="EMBL" id="JAUEPS010000082">
    <property type="protein sequence ID" value="KAK0439737.1"/>
    <property type="molecule type" value="Genomic_DNA"/>
</dbReference>
<dbReference type="GeneID" id="85350158"/>
<dbReference type="RefSeq" id="XP_060323379.1">
    <property type="nucleotide sequence ID" value="XM_060466610.1"/>
</dbReference>
<dbReference type="Pfam" id="PF20209">
    <property type="entry name" value="DUF6570"/>
    <property type="match status" value="1"/>
</dbReference>
<dbReference type="InterPro" id="IPR046700">
    <property type="entry name" value="DUF6570"/>
</dbReference>
<sequence>ICNACRADIRKHKVPNNALVRGTWVGEVPKELSDLRFMECMLVARVQHTCTFVHISNGMRKMKANVIAFENPTPLIYKHLPPPR</sequence>
<feature type="non-terminal residue" evidence="2">
    <location>
        <position position="1"/>
    </location>
</feature>
<accession>A0AA39JCY0</accession>
<evidence type="ECO:0000259" key="1">
    <source>
        <dbReference type="Pfam" id="PF20209"/>
    </source>
</evidence>
<feature type="domain" description="DUF6570" evidence="1">
    <location>
        <begin position="11"/>
        <end position="83"/>
    </location>
</feature>
<keyword evidence="3" id="KW-1185">Reference proteome</keyword>
<evidence type="ECO:0000313" key="3">
    <source>
        <dbReference type="Proteomes" id="UP001175211"/>
    </source>
</evidence>
<dbReference type="AlphaFoldDB" id="A0AA39JCY0"/>
<organism evidence="2 3">
    <name type="scientific">Armillaria tabescens</name>
    <name type="common">Ringless honey mushroom</name>
    <name type="synonym">Agaricus tabescens</name>
    <dbReference type="NCBI Taxonomy" id="1929756"/>
    <lineage>
        <taxon>Eukaryota</taxon>
        <taxon>Fungi</taxon>
        <taxon>Dikarya</taxon>
        <taxon>Basidiomycota</taxon>
        <taxon>Agaricomycotina</taxon>
        <taxon>Agaricomycetes</taxon>
        <taxon>Agaricomycetidae</taxon>
        <taxon>Agaricales</taxon>
        <taxon>Marasmiineae</taxon>
        <taxon>Physalacriaceae</taxon>
        <taxon>Desarmillaria</taxon>
    </lineage>
</organism>
<protein>
    <recommendedName>
        <fullName evidence="1">DUF6570 domain-containing protein</fullName>
    </recommendedName>
</protein>